<gene>
    <name evidence="2" type="ORF">DXH78_03500</name>
</gene>
<dbReference type="AlphaFoldDB" id="A0A371B8N5"/>
<evidence type="ECO:0000313" key="3">
    <source>
        <dbReference type="Proteomes" id="UP000263993"/>
    </source>
</evidence>
<feature type="transmembrane region" description="Helical" evidence="1">
    <location>
        <begin position="528"/>
        <end position="546"/>
    </location>
</feature>
<dbReference type="Gene3D" id="3.30.70.1440">
    <property type="entry name" value="Multidrug efflux transporter AcrB pore domain"/>
    <property type="match status" value="1"/>
</dbReference>
<keyword evidence="1" id="KW-1133">Transmembrane helix</keyword>
<dbReference type="Gene3D" id="1.20.1640.10">
    <property type="entry name" value="Multidrug efflux transporter AcrB transmembrane domain"/>
    <property type="match status" value="2"/>
</dbReference>
<dbReference type="EMBL" id="QRGO01000001">
    <property type="protein sequence ID" value="RDV03731.1"/>
    <property type="molecule type" value="Genomic_DNA"/>
</dbReference>
<feature type="transmembrane region" description="Helical" evidence="1">
    <location>
        <begin position="431"/>
        <end position="455"/>
    </location>
</feature>
<feature type="transmembrane region" description="Helical" evidence="1">
    <location>
        <begin position="956"/>
        <end position="976"/>
    </location>
</feature>
<dbReference type="InterPro" id="IPR001036">
    <property type="entry name" value="Acrflvin-R"/>
</dbReference>
<dbReference type="Gene3D" id="3.30.2090.10">
    <property type="entry name" value="Multidrug efflux transporter AcrB TolC docking domain, DN and DC subdomains"/>
    <property type="match status" value="2"/>
</dbReference>
<evidence type="ECO:0000256" key="1">
    <source>
        <dbReference type="SAM" id="Phobius"/>
    </source>
</evidence>
<dbReference type="GO" id="GO:0042910">
    <property type="term" value="F:xenobiotic transmembrane transporter activity"/>
    <property type="evidence" value="ECO:0007669"/>
    <property type="project" value="TreeGrafter"/>
</dbReference>
<dbReference type="SUPFAM" id="SSF82714">
    <property type="entry name" value="Multidrug efflux transporter AcrB TolC docking domain, DN and DC subdomains"/>
    <property type="match status" value="2"/>
</dbReference>
<dbReference type="SUPFAM" id="SSF82693">
    <property type="entry name" value="Multidrug efflux transporter AcrB pore domain, PN1, PN2, PC1 and PC2 subdomains"/>
    <property type="match status" value="3"/>
</dbReference>
<dbReference type="FunFam" id="3.30.70.1430:FF:000001">
    <property type="entry name" value="Efflux pump membrane transporter"/>
    <property type="match status" value="1"/>
</dbReference>
<dbReference type="GO" id="GO:0005886">
    <property type="term" value="C:plasma membrane"/>
    <property type="evidence" value="ECO:0007669"/>
    <property type="project" value="TreeGrafter"/>
</dbReference>
<evidence type="ECO:0000313" key="2">
    <source>
        <dbReference type="EMBL" id="RDV03731.1"/>
    </source>
</evidence>
<dbReference type="InterPro" id="IPR027463">
    <property type="entry name" value="AcrB_DN_DC_subdom"/>
</dbReference>
<dbReference type="Pfam" id="PF00873">
    <property type="entry name" value="ACR_tran"/>
    <property type="match status" value="1"/>
</dbReference>
<proteinExistence type="predicted"/>
<dbReference type="Proteomes" id="UP000263993">
    <property type="component" value="Unassembled WGS sequence"/>
</dbReference>
<sequence>MNFSWPFIRRPIGTTLMAIGLFLTGAVAYGFLPVASLPSVEFPTVSVSASRPGADPSVMAATIAAPLERRLGEIAGVTEMTSQSSQGSTRINVQFDLSRDADGAARDVQAAINAAMTDLPSDLPSVPTFRKMNPAAAPVLILALTSKTMPGSAIYDAADSIIVQRLSQVEGVADVTVAGSEQPAIRVRVDPDRLSATGTTLEQVRTAIANSNAQGPLGTFEGDKRAVTIGINDQLREPGQYDPIVVRTVNGNVIRLSDMATIRPSVRNTRSAGWYNRDPSVLLIITKQADANVIDTVDRIYELLPELKQWIPAALEIKVLNDRTLTIRASVLDMQMTLAASAVLVMLVVFLFLRRTAATLAAGITVPLSLAGTCAAMWVAGYSIDNLSLMALAVSIGFVVDDAIVMIENMFRFMEKGYRPLRAALLGAKQIGFTVVSISVSLVAAFIPLLFMGGIVGRLFREFSVTLAFAIAVSTVVSLSVTPMICAYFVREPPSPNATWLDRRVEAILSRMLRFYDRTLSFILEHRALGLIAFVATIALTVGLFIKAPKGYFPQDDSSLLFGGTQASPDISYEAMEKLQLQAMDIVLADPAVEGLGSSVGSSGFGGSVNRGRLFVSLKPLEQRGNVTTQAVVARLRTKLNQLAGVRVFLVPTQELRMGARQSDSSYQFTLWSADIDALQTWVPRVVERAKQLPELRDVATDREQGGLQADIKIDREAASRLGVSIQDIDNALNNSFSQRQISTIYTQRNQYRVVLEVAQNFRRDPNDLSNVYVPGNGNAMVPLSAVAHVTRGLTPLVVNHQGQFPSATISYNIRDGVPIEQATAALSQAVAELHMPDQVRTEFAGDIKAYQQSAGAQGLLLIAALVAVYIVLGILYESLIHPLTIISTLPSAGLGALLALHLFGAELTVIAFIGIILLIGIVKKNGIMMVDFALEAERVRGLSPVQAIHEACLARFRPILMTTLAAMLGALPLILATGPGSELRRPLGMTIIGGLLVSQILTLYTTPVIYLWLDKLHHRFGGGVPGFIKRRLPPSPSIQPAE</sequence>
<feature type="transmembrane region" description="Helical" evidence="1">
    <location>
        <begin position="360"/>
        <end position="381"/>
    </location>
</feature>
<dbReference type="RefSeq" id="WP_115515756.1">
    <property type="nucleotide sequence ID" value="NZ_QRGO01000001.1"/>
</dbReference>
<keyword evidence="1" id="KW-0812">Transmembrane</keyword>
<organism evidence="2 3">
    <name type="scientific">Undibacter mobilis</name>
    <dbReference type="NCBI Taxonomy" id="2292256"/>
    <lineage>
        <taxon>Bacteria</taxon>
        <taxon>Pseudomonadati</taxon>
        <taxon>Pseudomonadota</taxon>
        <taxon>Alphaproteobacteria</taxon>
        <taxon>Hyphomicrobiales</taxon>
        <taxon>Nitrobacteraceae</taxon>
        <taxon>Undibacter</taxon>
    </lineage>
</organism>
<feature type="transmembrane region" description="Helical" evidence="1">
    <location>
        <begin position="467"/>
        <end position="490"/>
    </location>
</feature>
<dbReference type="SUPFAM" id="SSF82866">
    <property type="entry name" value="Multidrug efflux transporter AcrB transmembrane domain"/>
    <property type="match status" value="2"/>
</dbReference>
<accession>A0A371B8N5</accession>
<dbReference type="PANTHER" id="PTHR32063">
    <property type="match status" value="1"/>
</dbReference>
<dbReference type="PRINTS" id="PR00702">
    <property type="entry name" value="ACRIFLAVINRP"/>
</dbReference>
<protein>
    <submittedName>
        <fullName evidence="2">Acriflavine resistance protein B</fullName>
    </submittedName>
</protein>
<keyword evidence="1" id="KW-0472">Membrane</keyword>
<dbReference type="OrthoDB" id="9807350at2"/>
<keyword evidence="3" id="KW-1185">Reference proteome</keyword>
<comment type="caution">
    <text evidence="2">The sequence shown here is derived from an EMBL/GenBank/DDBJ whole genome shotgun (WGS) entry which is preliminary data.</text>
</comment>
<feature type="transmembrane region" description="Helical" evidence="1">
    <location>
        <begin position="334"/>
        <end position="353"/>
    </location>
</feature>
<dbReference type="Gene3D" id="3.30.70.1320">
    <property type="entry name" value="Multidrug efflux transporter AcrB pore domain like"/>
    <property type="match status" value="1"/>
</dbReference>
<feature type="transmembrane region" description="Helical" evidence="1">
    <location>
        <begin position="910"/>
        <end position="935"/>
    </location>
</feature>
<name>A0A371B8N5_9BRAD</name>
<reference evidence="3" key="1">
    <citation type="submission" date="2018-08" db="EMBL/GenBank/DDBJ databases">
        <authorList>
            <person name="Kim S.-J."/>
            <person name="Jung G.-Y."/>
        </authorList>
    </citation>
    <scope>NUCLEOTIDE SEQUENCE [LARGE SCALE GENOMIC DNA]</scope>
    <source>
        <strain evidence="3">GY_H</strain>
    </source>
</reference>
<feature type="transmembrane region" description="Helical" evidence="1">
    <location>
        <begin position="988"/>
        <end position="1014"/>
    </location>
</feature>
<feature type="transmembrane region" description="Helical" evidence="1">
    <location>
        <begin position="859"/>
        <end position="877"/>
    </location>
</feature>
<dbReference type="PANTHER" id="PTHR32063:SF78">
    <property type="entry name" value="ACRB_ACRD_ACRF FAMILY PROTEIN"/>
    <property type="match status" value="1"/>
</dbReference>
<dbReference type="Gene3D" id="3.30.70.1430">
    <property type="entry name" value="Multidrug efflux transporter AcrB pore domain"/>
    <property type="match status" value="2"/>
</dbReference>